<dbReference type="EMBL" id="GBXM01004823">
    <property type="protein sequence ID" value="JAI03755.1"/>
    <property type="molecule type" value="Transcribed_RNA"/>
</dbReference>
<reference evidence="1" key="1">
    <citation type="submission" date="2014-11" db="EMBL/GenBank/DDBJ databases">
        <authorList>
            <person name="Amaro Gonzalez C."/>
        </authorList>
    </citation>
    <scope>NUCLEOTIDE SEQUENCE</scope>
</reference>
<proteinExistence type="predicted"/>
<accession>A0A0E9XM83</accession>
<name>A0A0E9XM83_ANGAN</name>
<reference evidence="1" key="2">
    <citation type="journal article" date="2015" name="Fish Shellfish Immunol.">
        <title>Early steps in the European eel (Anguilla anguilla)-Vibrio vulnificus interaction in the gills: Role of the RtxA13 toxin.</title>
        <authorList>
            <person name="Callol A."/>
            <person name="Pajuelo D."/>
            <person name="Ebbesson L."/>
            <person name="Teles M."/>
            <person name="MacKenzie S."/>
            <person name="Amaro C."/>
        </authorList>
    </citation>
    <scope>NUCLEOTIDE SEQUENCE</scope>
</reference>
<dbReference type="AlphaFoldDB" id="A0A0E9XM83"/>
<evidence type="ECO:0000313" key="1">
    <source>
        <dbReference type="EMBL" id="JAI03755.1"/>
    </source>
</evidence>
<sequence length="35" mass="4103">MSLVVSPFRIVEYMAIKIKSRDSWTLQGTKINYQV</sequence>
<organism evidence="1">
    <name type="scientific">Anguilla anguilla</name>
    <name type="common">European freshwater eel</name>
    <name type="synonym">Muraena anguilla</name>
    <dbReference type="NCBI Taxonomy" id="7936"/>
    <lineage>
        <taxon>Eukaryota</taxon>
        <taxon>Metazoa</taxon>
        <taxon>Chordata</taxon>
        <taxon>Craniata</taxon>
        <taxon>Vertebrata</taxon>
        <taxon>Euteleostomi</taxon>
        <taxon>Actinopterygii</taxon>
        <taxon>Neopterygii</taxon>
        <taxon>Teleostei</taxon>
        <taxon>Anguilliformes</taxon>
        <taxon>Anguillidae</taxon>
        <taxon>Anguilla</taxon>
    </lineage>
</organism>
<protein>
    <submittedName>
        <fullName evidence="1">Uncharacterized protein</fullName>
    </submittedName>
</protein>